<reference evidence="2" key="1">
    <citation type="submission" date="2015-04" db="UniProtKB">
        <authorList>
            <consortium name="EnsemblPlants"/>
        </authorList>
    </citation>
    <scope>IDENTIFICATION</scope>
    <source>
        <strain evidence="2">SL10</strain>
    </source>
</reference>
<proteinExistence type="predicted"/>
<dbReference type="HOGENOM" id="CLU_2964944_0_0_1"/>
<reference evidence="2" key="2">
    <citation type="submission" date="2018-04" db="EMBL/GenBank/DDBJ databases">
        <title>OnivRS2 (Oryza nivara Reference Sequence Version 2).</title>
        <authorList>
            <person name="Zhang J."/>
            <person name="Kudrna D."/>
            <person name="Lee S."/>
            <person name="Talag J."/>
            <person name="Rajasekar S."/>
            <person name="Welchert J."/>
            <person name="Hsing Y.-I."/>
            <person name="Wing R.A."/>
        </authorList>
    </citation>
    <scope>NUCLEOTIDE SEQUENCE [LARGE SCALE GENOMIC DNA]</scope>
    <source>
        <strain evidence="2">SL10</strain>
    </source>
</reference>
<name>A0A0E0IDT8_ORYNI</name>
<sequence length="59" mass="6439">MACTKVWRSTMYTPRLDPPARNAPTGHPIPITRLTPHAPTRGGAADADPKYPTHMTMSP</sequence>
<feature type="region of interest" description="Disordered" evidence="1">
    <location>
        <begin position="13"/>
        <end position="59"/>
    </location>
</feature>
<keyword evidence="3" id="KW-1185">Reference proteome</keyword>
<dbReference type="Proteomes" id="UP000006591">
    <property type="component" value="Chromosome 8"/>
</dbReference>
<organism evidence="2">
    <name type="scientific">Oryza nivara</name>
    <name type="common">Indian wild rice</name>
    <name type="synonym">Oryza sativa f. spontanea</name>
    <dbReference type="NCBI Taxonomy" id="4536"/>
    <lineage>
        <taxon>Eukaryota</taxon>
        <taxon>Viridiplantae</taxon>
        <taxon>Streptophyta</taxon>
        <taxon>Embryophyta</taxon>
        <taxon>Tracheophyta</taxon>
        <taxon>Spermatophyta</taxon>
        <taxon>Magnoliopsida</taxon>
        <taxon>Liliopsida</taxon>
        <taxon>Poales</taxon>
        <taxon>Poaceae</taxon>
        <taxon>BOP clade</taxon>
        <taxon>Oryzoideae</taxon>
        <taxon>Oryzeae</taxon>
        <taxon>Oryzinae</taxon>
        <taxon>Oryza</taxon>
    </lineage>
</organism>
<protein>
    <submittedName>
        <fullName evidence="2">Uncharacterized protein</fullName>
    </submittedName>
</protein>
<accession>A0A0E0IDT8</accession>
<dbReference type="AlphaFoldDB" id="A0A0E0IDT8"/>
<dbReference type="EnsemblPlants" id="ONIVA08G21350.5">
    <property type="protein sequence ID" value="ONIVA08G21350.5"/>
    <property type="gene ID" value="ONIVA08G21350"/>
</dbReference>
<evidence type="ECO:0000313" key="3">
    <source>
        <dbReference type="Proteomes" id="UP000006591"/>
    </source>
</evidence>
<dbReference type="Gramene" id="ONIVA08G21350.5">
    <property type="protein sequence ID" value="ONIVA08G21350.5"/>
    <property type="gene ID" value="ONIVA08G21350"/>
</dbReference>
<evidence type="ECO:0000256" key="1">
    <source>
        <dbReference type="SAM" id="MobiDB-lite"/>
    </source>
</evidence>
<evidence type="ECO:0000313" key="2">
    <source>
        <dbReference type="EnsemblPlants" id="ONIVA08G21350.5"/>
    </source>
</evidence>